<protein>
    <recommendedName>
        <fullName evidence="6">MFS transporter</fullName>
    </recommendedName>
</protein>
<sequence length="56" mass="5976">MGLTTSILASYITGYLTDVTGSKAISFYLAAFLLLASFSVSLLLTEQRKSTHAQSS</sequence>
<evidence type="ECO:0000313" key="5">
    <source>
        <dbReference type="Proteomes" id="UP000600220"/>
    </source>
</evidence>
<keyword evidence="1" id="KW-0472">Membrane</keyword>
<dbReference type="Proteomes" id="UP000600220">
    <property type="component" value="Unassembled WGS sequence"/>
</dbReference>
<evidence type="ECO:0000256" key="1">
    <source>
        <dbReference type="SAM" id="Phobius"/>
    </source>
</evidence>
<keyword evidence="1" id="KW-1133">Transmembrane helix</keyword>
<name>A0A317YQH0_STAPS</name>
<comment type="caution">
    <text evidence="3">The sequence shown here is derived from an EMBL/GenBank/DDBJ whole genome shotgun (WGS) entry which is preliminary data.</text>
</comment>
<reference evidence="2 5" key="2">
    <citation type="submission" date="2018-11" db="EMBL/GenBank/DDBJ databases">
        <authorList>
            <consortium name="Veterinary Laboratory Investigation and Response Network"/>
        </authorList>
    </citation>
    <scope>NUCLEOTIDE SEQUENCE [LARGE SCALE GENOMIC DNA]</scope>
    <source>
        <strain evidence="2 5">SPSE-18-VL-LA-PA-Ryan-0021</strain>
    </source>
</reference>
<dbReference type="Pfam" id="PF11700">
    <property type="entry name" value="ATG22"/>
    <property type="match status" value="1"/>
</dbReference>
<dbReference type="EMBL" id="QEIT01000034">
    <property type="protein sequence ID" value="PWZ74634.1"/>
    <property type="molecule type" value="Genomic_DNA"/>
</dbReference>
<evidence type="ECO:0000313" key="2">
    <source>
        <dbReference type="EMBL" id="EGQ4385640.1"/>
    </source>
</evidence>
<evidence type="ECO:0008006" key="6">
    <source>
        <dbReference type="Google" id="ProtNLM"/>
    </source>
</evidence>
<keyword evidence="1" id="KW-0812">Transmembrane</keyword>
<dbReference type="InterPro" id="IPR024671">
    <property type="entry name" value="Atg22-like"/>
</dbReference>
<proteinExistence type="predicted"/>
<dbReference type="Proteomes" id="UP000246800">
    <property type="component" value="Unassembled WGS sequence"/>
</dbReference>
<evidence type="ECO:0000313" key="4">
    <source>
        <dbReference type="Proteomes" id="UP000246800"/>
    </source>
</evidence>
<keyword evidence="5" id="KW-1185">Reference proteome</keyword>
<dbReference type="InterPro" id="IPR036259">
    <property type="entry name" value="MFS_trans_sf"/>
</dbReference>
<feature type="transmembrane region" description="Helical" evidence="1">
    <location>
        <begin position="25"/>
        <end position="44"/>
    </location>
</feature>
<dbReference type="SUPFAM" id="SSF103473">
    <property type="entry name" value="MFS general substrate transporter"/>
    <property type="match status" value="1"/>
</dbReference>
<organism evidence="3 4">
    <name type="scientific">Staphylococcus pseudintermedius</name>
    <dbReference type="NCBI Taxonomy" id="283734"/>
    <lineage>
        <taxon>Bacteria</taxon>
        <taxon>Bacillati</taxon>
        <taxon>Bacillota</taxon>
        <taxon>Bacilli</taxon>
        <taxon>Bacillales</taxon>
        <taxon>Staphylococcaceae</taxon>
        <taxon>Staphylococcus</taxon>
        <taxon>Staphylococcus intermedius group</taxon>
    </lineage>
</organism>
<accession>A0A317YQH0</accession>
<evidence type="ECO:0000313" key="3">
    <source>
        <dbReference type="EMBL" id="PWZ74634.1"/>
    </source>
</evidence>
<dbReference type="EMBL" id="AAXKXX010000021">
    <property type="protein sequence ID" value="EGQ4385640.1"/>
    <property type="molecule type" value="Genomic_DNA"/>
</dbReference>
<reference evidence="3 4" key="1">
    <citation type="journal article" date="2018" name="Vet. Microbiol.">
        <title>Clonal diversity and geographic distribution of methicillin-resistant Staphylococcus pseudintermedius from Australian animals: Discovery of novel sequence types.</title>
        <authorList>
            <person name="Worthing K.A."/>
            <person name="Abraham S."/>
            <person name="Coombs G.W."/>
            <person name="Pang S."/>
            <person name="Saputra S."/>
            <person name="Jordan D."/>
            <person name="Trott D.J."/>
            <person name="Norris J.M."/>
        </authorList>
    </citation>
    <scope>NUCLEOTIDE SEQUENCE [LARGE SCALE GENOMIC DNA]</scope>
    <source>
        <strain evidence="3 4">ST525 1</strain>
    </source>
</reference>
<gene>
    <name evidence="3" type="ORF">DD902_07460</name>
    <name evidence="2" type="ORF">EGV54_11270</name>
</gene>
<dbReference type="AlphaFoldDB" id="A0A317YQH0"/>